<organism evidence="1 2">
    <name type="scientific">Paramuricea clavata</name>
    <name type="common">Red gorgonian</name>
    <name type="synonym">Violescent sea-whip</name>
    <dbReference type="NCBI Taxonomy" id="317549"/>
    <lineage>
        <taxon>Eukaryota</taxon>
        <taxon>Metazoa</taxon>
        <taxon>Cnidaria</taxon>
        <taxon>Anthozoa</taxon>
        <taxon>Octocorallia</taxon>
        <taxon>Malacalcyonacea</taxon>
        <taxon>Plexauridae</taxon>
        <taxon>Paramuricea</taxon>
    </lineage>
</organism>
<protein>
    <submittedName>
        <fullName evidence="1">Uncharacterized protein</fullName>
    </submittedName>
</protein>
<evidence type="ECO:0000313" key="2">
    <source>
        <dbReference type="Proteomes" id="UP001152795"/>
    </source>
</evidence>
<sequence length="170" mass="19134">MPPSAVPKVLIIQAYICPLKQFSRLSQNLTIHQINLQRSADVVALYPSLDIDFTIDKVCEVIFESNVKIDGVDYEEVGLYLALNIKPEMLKKIGIAEVCPTRKSNKGRPPTITGSGAEVQKDKCFKSWKQPTQQPSEHTKRVMLTEAPRVVLMMIMKNYVSPSTRKSESK</sequence>
<gene>
    <name evidence="1" type="ORF">PACLA_8A086002</name>
</gene>
<reference evidence="1" key="1">
    <citation type="submission" date="2020-04" db="EMBL/GenBank/DDBJ databases">
        <authorList>
            <person name="Alioto T."/>
            <person name="Alioto T."/>
            <person name="Gomez Garrido J."/>
        </authorList>
    </citation>
    <scope>NUCLEOTIDE SEQUENCE</scope>
    <source>
        <strain evidence="1">A484AB</strain>
    </source>
</reference>
<dbReference type="AlphaFoldDB" id="A0A6S7GD82"/>
<dbReference type="EMBL" id="CACRXK020001574">
    <property type="protein sequence ID" value="CAB3989958.1"/>
    <property type="molecule type" value="Genomic_DNA"/>
</dbReference>
<comment type="caution">
    <text evidence="1">The sequence shown here is derived from an EMBL/GenBank/DDBJ whole genome shotgun (WGS) entry which is preliminary data.</text>
</comment>
<dbReference type="Proteomes" id="UP001152795">
    <property type="component" value="Unassembled WGS sequence"/>
</dbReference>
<proteinExistence type="predicted"/>
<name>A0A6S7GD82_PARCT</name>
<keyword evidence="2" id="KW-1185">Reference proteome</keyword>
<accession>A0A6S7GD82</accession>
<evidence type="ECO:0000313" key="1">
    <source>
        <dbReference type="EMBL" id="CAB3989958.1"/>
    </source>
</evidence>